<evidence type="ECO:0000313" key="6">
    <source>
        <dbReference type="Proteomes" id="UP000054937"/>
    </source>
</evidence>
<dbReference type="OMA" id="HCILIGT"/>
<feature type="domain" description="DNA polymerase delta subunit OB-fold" evidence="4">
    <location>
        <begin position="54"/>
        <end position="188"/>
    </location>
</feature>
<dbReference type="GO" id="GO:0043625">
    <property type="term" value="C:delta DNA polymerase complex"/>
    <property type="evidence" value="ECO:0007669"/>
    <property type="project" value="TreeGrafter"/>
</dbReference>
<dbReference type="InterPro" id="IPR040663">
    <property type="entry name" value="DNA_pol_D_N"/>
</dbReference>
<dbReference type="GO" id="GO:0006271">
    <property type="term" value="P:DNA strand elongation involved in DNA replication"/>
    <property type="evidence" value="ECO:0007669"/>
    <property type="project" value="TreeGrafter"/>
</dbReference>
<dbReference type="PANTHER" id="PTHR10416:SF0">
    <property type="entry name" value="DNA POLYMERASE DELTA SUBUNIT 2"/>
    <property type="match status" value="1"/>
</dbReference>
<evidence type="ECO:0000259" key="3">
    <source>
        <dbReference type="Pfam" id="PF04042"/>
    </source>
</evidence>
<evidence type="ECO:0000256" key="2">
    <source>
        <dbReference type="ARBA" id="ARBA00022705"/>
    </source>
</evidence>
<dbReference type="InParanoid" id="A0A0V0QG44"/>
<sequence length="500" mass="58228">MEIEVQKASKQNIKNIIFKFQEKEKVQVKQRKTNINEKVYHTFSLPKKKAFHVQYSHIYFLRQEQLGLILRERFLEDKQKFIAPNIVSIEPGQNVIAIGTLSKIMKLKPQFVEQYDSVQQKGINYCDPSDYLYLEDSSGKIKLEFDQNSFYYDLQNNQQLVNEQNLLTGIVCALVGQQNEESGKFLVYQMIFKGLNDQNNDKFQIERPIFKNKNNNFKTIDQYINPQSEDQFVAFVSGINFCETNQFFPFLMLKNFLFGNDLNPKLTEFSKRIQKLVITGNLIKEPENLEEVTEGAYKIDEEYTKLYQHISNTMNYLDSQLAELLEYIPIDIMPGPNDPSNQLYPQQQLNKCYFPKSYKYAGLNSLSNPCHIECNDVQMIGTGGQNIQDLKQYSNLGRDGDDLQIIENNILWGHLAPTAPDSLNCYPFTKEKDVFVLEQIPHVYFVGNCQKFGTKIIYDEKSERFCRIIAIPQFSQSQSIVLLNLKNLDTFQFNINEINI</sequence>
<keyword evidence="6" id="KW-1185">Reference proteome</keyword>
<organism evidence="5 6">
    <name type="scientific">Pseudocohnilembus persalinus</name>
    <name type="common">Ciliate</name>
    <dbReference type="NCBI Taxonomy" id="266149"/>
    <lineage>
        <taxon>Eukaryota</taxon>
        <taxon>Sar</taxon>
        <taxon>Alveolata</taxon>
        <taxon>Ciliophora</taxon>
        <taxon>Intramacronucleata</taxon>
        <taxon>Oligohymenophorea</taxon>
        <taxon>Scuticociliatia</taxon>
        <taxon>Philasterida</taxon>
        <taxon>Pseudocohnilembidae</taxon>
        <taxon>Pseudocohnilembus</taxon>
    </lineage>
</organism>
<dbReference type="EMBL" id="LDAU01000176">
    <property type="protein sequence ID" value="KRX01172.1"/>
    <property type="molecule type" value="Genomic_DNA"/>
</dbReference>
<dbReference type="Proteomes" id="UP000054937">
    <property type="component" value="Unassembled WGS sequence"/>
</dbReference>
<gene>
    <name evidence="5" type="ORF">PPERSA_08273</name>
</gene>
<dbReference type="AlphaFoldDB" id="A0A0V0QG44"/>
<accession>A0A0V0QG44</accession>
<dbReference type="Pfam" id="PF18018">
    <property type="entry name" value="DNA_pol_D_N"/>
    <property type="match status" value="1"/>
</dbReference>
<comment type="similarity">
    <text evidence="1">Belongs to the DNA polymerase delta/II small subunit family.</text>
</comment>
<protein>
    <recommendedName>
        <fullName evidence="7">DNA polymerase alpha/epsilon, subunit B</fullName>
    </recommendedName>
</protein>
<dbReference type="FunCoup" id="A0A0V0QG44">
    <property type="interactions" value="233"/>
</dbReference>
<evidence type="ECO:0000259" key="4">
    <source>
        <dbReference type="Pfam" id="PF18018"/>
    </source>
</evidence>
<keyword evidence="2" id="KW-0235">DNA replication</keyword>
<proteinExistence type="inferred from homology"/>
<reference evidence="5 6" key="1">
    <citation type="journal article" date="2015" name="Sci. Rep.">
        <title>Genome of the facultative scuticociliatosis pathogen Pseudocohnilembus persalinus provides insight into its virulence through horizontal gene transfer.</title>
        <authorList>
            <person name="Xiong J."/>
            <person name="Wang G."/>
            <person name="Cheng J."/>
            <person name="Tian M."/>
            <person name="Pan X."/>
            <person name="Warren A."/>
            <person name="Jiang C."/>
            <person name="Yuan D."/>
            <person name="Miao W."/>
        </authorList>
    </citation>
    <scope>NUCLEOTIDE SEQUENCE [LARGE SCALE GENOMIC DNA]</scope>
    <source>
        <strain evidence="5">36N120E</strain>
    </source>
</reference>
<comment type="caution">
    <text evidence="5">The sequence shown here is derived from an EMBL/GenBank/DDBJ whole genome shotgun (WGS) entry which is preliminary data.</text>
</comment>
<dbReference type="InterPro" id="IPR024826">
    <property type="entry name" value="DNA_pol_delta/II_ssu"/>
</dbReference>
<name>A0A0V0QG44_PSEPJ</name>
<dbReference type="Pfam" id="PF04042">
    <property type="entry name" value="DNA_pol_E_B"/>
    <property type="match status" value="1"/>
</dbReference>
<dbReference type="OrthoDB" id="3763at2759"/>
<dbReference type="InterPro" id="IPR007185">
    <property type="entry name" value="DNA_pol_a/d/e_bsu"/>
</dbReference>
<evidence type="ECO:0008006" key="7">
    <source>
        <dbReference type="Google" id="ProtNLM"/>
    </source>
</evidence>
<dbReference type="GO" id="GO:0003677">
    <property type="term" value="F:DNA binding"/>
    <property type="evidence" value="ECO:0007669"/>
    <property type="project" value="InterPro"/>
</dbReference>
<evidence type="ECO:0000313" key="5">
    <source>
        <dbReference type="EMBL" id="KRX01172.1"/>
    </source>
</evidence>
<feature type="domain" description="DNA polymerase alpha/delta/epsilon subunit B" evidence="3">
    <location>
        <begin position="233"/>
        <end position="454"/>
    </location>
</feature>
<dbReference type="Gene3D" id="3.60.21.50">
    <property type="match status" value="1"/>
</dbReference>
<dbReference type="Gene3D" id="2.40.50.430">
    <property type="match status" value="1"/>
</dbReference>
<dbReference type="PANTHER" id="PTHR10416">
    <property type="entry name" value="DNA POLYMERASE DELTA SUBUNIT 2"/>
    <property type="match status" value="1"/>
</dbReference>
<evidence type="ECO:0000256" key="1">
    <source>
        <dbReference type="ARBA" id="ARBA00006035"/>
    </source>
</evidence>